<evidence type="ECO:0008006" key="4">
    <source>
        <dbReference type="Google" id="ProtNLM"/>
    </source>
</evidence>
<protein>
    <recommendedName>
        <fullName evidence="4">Protein phosphatase 1 regulatory subunit 15A/B C-terminal domain-containing protein</fullName>
    </recommendedName>
</protein>
<dbReference type="PANTHER" id="PTHR16489:SF12">
    <property type="entry name" value="GH11727P"/>
    <property type="match status" value="1"/>
</dbReference>
<feature type="compositionally biased region" description="Polar residues" evidence="1">
    <location>
        <begin position="136"/>
        <end position="152"/>
    </location>
</feature>
<name>A0A9N9S034_9DIPT</name>
<dbReference type="EMBL" id="OU895879">
    <property type="protein sequence ID" value="CAG9807371.1"/>
    <property type="molecule type" value="Genomic_DNA"/>
</dbReference>
<gene>
    <name evidence="2" type="ORF">CHIRRI_LOCUS10220</name>
</gene>
<dbReference type="GO" id="GO:0000164">
    <property type="term" value="C:protein phosphatase type 1 complex"/>
    <property type="evidence" value="ECO:0007669"/>
    <property type="project" value="TreeGrafter"/>
</dbReference>
<dbReference type="GO" id="GO:0034976">
    <property type="term" value="P:response to endoplasmic reticulum stress"/>
    <property type="evidence" value="ECO:0007669"/>
    <property type="project" value="TreeGrafter"/>
</dbReference>
<dbReference type="GO" id="GO:0019888">
    <property type="term" value="F:protein phosphatase regulator activity"/>
    <property type="evidence" value="ECO:0007669"/>
    <property type="project" value="TreeGrafter"/>
</dbReference>
<organism evidence="2 3">
    <name type="scientific">Chironomus riparius</name>
    <dbReference type="NCBI Taxonomy" id="315576"/>
    <lineage>
        <taxon>Eukaryota</taxon>
        <taxon>Metazoa</taxon>
        <taxon>Ecdysozoa</taxon>
        <taxon>Arthropoda</taxon>
        <taxon>Hexapoda</taxon>
        <taxon>Insecta</taxon>
        <taxon>Pterygota</taxon>
        <taxon>Neoptera</taxon>
        <taxon>Endopterygota</taxon>
        <taxon>Diptera</taxon>
        <taxon>Nematocera</taxon>
        <taxon>Chironomoidea</taxon>
        <taxon>Chironomidae</taxon>
        <taxon>Chironominae</taxon>
        <taxon>Chironomus</taxon>
    </lineage>
</organism>
<evidence type="ECO:0000313" key="3">
    <source>
        <dbReference type="Proteomes" id="UP001153620"/>
    </source>
</evidence>
<dbReference type="OrthoDB" id="5976067at2759"/>
<feature type="region of interest" description="Disordered" evidence="1">
    <location>
        <begin position="339"/>
        <end position="390"/>
    </location>
</feature>
<sequence length="486" mass="55927">MNIASMFTSKISSIPDYQQQSGHKNFDIHYKTFLHPISVQHTQSSMFSTNPFQRTFASVVSCKTPILQKPNDNASKRGFLNPNNDGILSCILKKFTTQKRTTMLPPKVPYFEPSHVQKEFEDFTTLPTYLQHNNQRTASAKSNSQSMHNVSNKNRHERHRHSIEHDIRVDCDIFNIKKVNNNNKTTLRNTKQINAMKLETENLPNSGNSLNPPFEIQSLKEFPAISPSSTTTTSSHDQTVNASIIATTKTSTYESDESDYVKFHDDIAKTTPTFIPRRYNLCEKVTSIVKSPKKLLSIPMMSPKRSCLKPTMRRTRTVSECSDDFIVFDRSCCGESNTNIDNIDSDNEMEDEDEDESDISEDEEDDGVVDDNIESDESDEDLDEDCLDGNNNQHLSDIMNYDSHQPDSGVEERKVHFNLVPKVHKIVAWNYAYRQARRGDIWRQGAVDRERFAKRISECSKSINPILDRDHRHRIFEDRFRELEAQ</sequence>
<evidence type="ECO:0000256" key="1">
    <source>
        <dbReference type="SAM" id="MobiDB-lite"/>
    </source>
</evidence>
<keyword evidence="3" id="KW-1185">Reference proteome</keyword>
<feature type="region of interest" description="Disordered" evidence="1">
    <location>
        <begin position="136"/>
        <end position="160"/>
    </location>
</feature>
<dbReference type="Proteomes" id="UP001153620">
    <property type="component" value="Chromosome 3"/>
</dbReference>
<dbReference type="AlphaFoldDB" id="A0A9N9S034"/>
<reference evidence="2" key="2">
    <citation type="submission" date="2022-10" db="EMBL/GenBank/DDBJ databases">
        <authorList>
            <consortium name="ENA_rothamsted_submissions"/>
            <consortium name="culmorum"/>
            <person name="King R."/>
        </authorList>
    </citation>
    <scope>NUCLEOTIDE SEQUENCE</scope>
</reference>
<feature type="compositionally biased region" description="Acidic residues" evidence="1">
    <location>
        <begin position="343"/>
        <end position="387"/>
    </location>
</feature>
<evidence type="ECO:0000313" key="2">
    <source>
        <dbReference type="EMBL" id="CAG9807371.1"/>
    </source>
</evidence>
<proteinExistence type="predicted"/>
<dbReference type="PANTHER" id="PTHR16489">
    <property type="entry name" value="GH11727P"/>
    <property type="match status" value="1"/>
</dbReference>
<reference evidence="2" key="1">
    <citation type="submission" date="2022-01" db="EMBL/GenBank/DDBJ databases">
        <authorList>
            <person name="King R."/>
        </authorList>
    </citation>
    <scope>NUCLEOTIDE SEQUENCE</scope>
</reference>
<dbReference type="GO" id="GO:0005783">
    <property type="term" value="C:endoplasmic reticulum"/>
    <property type="evidence" value="ECO:0007669"/>
    <property type="project" value="TreeGrafter"/>
</dbReference>
<accession>A0A9N9S034</accession>
<dbReference type="InterPro" id="IPR051254">
    <property type="entry name" value="PPP1R15"/>
</dbReference>